<name>A0ABS9E6T4_9HYPH</name>
<dbReference type="Pfam" id="PF17289">
    <property type="entry name" value="Terminase_6C"/>
    <property type="match status" value="1"/>
</dbReference>
<dbReference type="RefSeq" id="WP_236113471.1">
    <property type="nucleotide sequence ID" value="NZ_JAKGTI010000001.1"/>
</dbReference>
<dbReference type="InterPro" id="IPR035421">
    <property type="entry name" value="Terminase_6C"/>
</dbReference>
<evidence type="ECO:0000313" key="3">
    <source>
        <dbReference type="EMBL" id="MCF4097929.1"/>
    </source>
</evidence>
<evidence type="ECO:0000256" key="1">
    <source>
        <dbReference type="ARBA" id="ARBA00022612"/>
    </source>
</evidence>
<keyword evidence="4" id="KW-1185">Reference proteome</keyword>
<evidence type="ECO:0000313" key="4">
    <source>
        <dbReference type="Proteomes" id="UP001201217"/>
    </source>
</evidence>
<dbReference type="Gene3D" id="3.30.420.240">
    <property type="match status" value="1"/>
</dbReference>
<comment type="caution">
    <text evidence="3">The sequence shown here is derived from an EMBL/GenBank/DDBJ whole genome shotgun (WGS) entry which is preliminary data.</text>
</comment>
<protein>
    <submittedName>
        <fullName evidence="3">Terminase family protein</fullName>
    </submittedName>
</protein>
<dbReference type="Proteomes" id="UP001201217">
    <property type="component" value="Unassembled WGS sequence"/>
</dbReference>
<dbReference type="EMBL" id="JAKGTI010000001">
    <property type="protein sequence ID" value="MCF4097929.1"/>
    <property type="molecule type" value="Genomic_DNA"/>
</dbReference>
<dbReference type="Gene3D" id="3.40.50.300">
    <property type="entry name" value="P-loop containing nucleotide triphosphate hydrolases"/>
    <property type="match status" value="1"/>
</dbReference>
<proteinExistence type="predicted"/>
<evidence type="ECO:0000259" key="2">
    <source>
        <dbReference type="Pfam" id="PF17289"/>
    </source>
</evidence>
<gene>
    <name evidence="3" type="ORF">L1I42_05445</name>
</gene>
<keyword evidence="1" id="KW-1188">Viral release from host cell</keyword>
<organism evidence="3 4">
    <name type="scientific">Maritalea mediterranea</name>
    <dbReference type="NCBI Taxonomy" id="2909667"/>
    <lineage>
        <taxon>Bacteria</taxon>
        <taxon>Pseudomonadati</taxon>
        <taxon>Pseudomonadota</taxon>
        <taxon>Alphaproteobacteria</taxon>
        <taxon>Hyphomicrobiales</taxon>
        <taxon>Devosiaceae</taxon>
        <taxon>Maritalea</taxon>
    </lineage>
</organism>
<reference evidence="3 4" key="1">
    <citation type="submission" date="2022-01" db="EMBL/GenBank/DDBJ databases">
        <title>Maritalea mediterranea sp. nov., isolated from marine plastic residues from the Malva-rosa beach (Valencia, Spain).</title>
        <authorList>
            <person name="Vidal-Verdu A."/>
            <person name="Molina-Menor E."/>
            <person name="Pascual J."/>
            <person name="Pereto J."/>
            <person name="Porcar M."/>
        </authorList>
    </citation>
    <scope>NUCLEOTIDE SEQUENCE [LARGE SCALE GENOMIC DNA]</scope>
    <source>
        <strain evidence="3 4">P4.10X</strain>
    </source>
</reference>
<feature type="domain" description="Terminase large subunit gp17-like C-terminal" evidence="2">
    <location>
        <begin position="261"/>
        <end position="406"/>
    </location>
</feature>
<accession>A0ABS9E6T4</accession>
<sequence length="421" mass="46265">MLNSDLIAELSDAEVQALYHDWRFWARPDQVPPQGNWLTWLMLGGRGAGKTRAGAEWVREKALGLNQKAASPIALVGEDIADARAVMIEGVSGLLAIHPADQRPVFHKSRGELEWPNGAVAKLFSAHDPDALRGPQFAAAWADEFCKWPDPQSCWDMLQFALRLGEAPQQMVTTTPRPIPALKKLMQDKNCVVTRSSTNDNAANLAPNFFSTVTAHYAGTRLGRQELDGEVLEAAEGALWQHAQFDELRAGSPAQFDRVLIAIDPPVTSHKHSDQCGIVVAGQVGEMTYVMADLSFQPAPALQWARKVIHAFDQFDADLVVAETNQGGDLVGLNLKQLVPNLPIKQVRAHRGKYARAEPVAMLYERGLVRHVGDLRHLEDEMCAFAPGQTGQGSPDRMDALVWAVTELALGTDARPRIRNF</sequence>
<dbReference type="Pfam" id="PF03237">
    <property type="entry name" value="Terminase_6N"/>
    <property type="match status" value="1"/>
</dbReference>
<dbReference type="InterPro" id="IPR027417">
    <property type="entry name" value="P-loop_NTPase"/>
</dbReference>